<keyword evidence="2" id="KW-1185">Reference proteome</keyword>
<gene>
    <name evidence="1" type="ORF">FA13DRAFT_1774712</name>
</gene>
<evidence type="ECO:0008006" key="3">
    <source>
        <dbReference type="Google" id="ProtNLM"/>
    </source>
</evidence>
<dbReference type="STRING" id="71717.A0A4Y7T8R0"/>
<proteinExistence type="predicted"/>
<dbReference type="SUPFAM" id="SSF52047">
    <property type="entry name" value="RNI-like"/>
    <property type="match status" value="1"/>
</dbReference>
<organism evidence="1 2">
    <name type="scientific">Coprinellus micaceus</name>
    <name type="common">Glistening ink-cap mushroom</name>
    <name type="synonym">Coprinus micaceus</name>
    <dbReference type="NCBI Taxonomy" id="71717"/>
    <lineage>
        <taxon>Eukaryota</taxon>
        <taxon>Fungi</taxon>
        <taxon>Dikarya</taxon>
        <taxon>Basidiomycota</taxon>
        <taxon>Agaricomycotina</taxon>
        <taxon>Agaricomycetes</taxon>
        <taxon>Agaricomycetidae</taxon>
        <taxon>Agaricales</taxon>
        <taxon>Agaricineae</taxon>
        <taxon>Psathyrellaceae</taxon>
        <taxon>Coprinellus</taxon>
    </lineage>
</organism>
<accession>A0A4Y7T8R0</accession>
<evidence type="ECO:0000313" key="1">
    <source>
        <dbReference type="EMBL" id="TEB30566.1"/>
    </source>
</evidence>
<dbReference type="EMBL" id="QPFP01000022">
    <property type="protein sequence ID" value="TEB30566.1"/>
    <property type="molecule type" value="Genomic_DNA"/>
</dbReference>
<evidence type="ECO:0000313" key="2">
    <source>
        <dbReference type="Proteomes" id="UP000298030"/>
    </source>
</evidence>
<protein>
    <recommendedName>
        <fullName evidence="3">F-box domain-containing protein</fullName>
    </recommendedName>
</protein>
<sequence>MSDTNSASSRKHDQIPGALLNFDLRFSSHTLTTTLSPPKFPQEQIMAGATFDYSSFSGASRLLIEASGTSDTAGYHSRITKRIKELEQEALRISQEIGALKTCRNAAGRTNRLPPEVLAHIFSYVSKVPYVHRHSPRGACLQALEGSTILESEALTCTMIRMSNEAPISLTWTGAKGSTDSKWPPNLNALLSATYHKKLKSLVFWKTDEDEYKDEEEDPEEDTFSLSEAFCNWYDPESCSPMLEKLSIMNIVIDDYYESGGMLPDTEELESGHLKQTMFIRDHTLLKGGAPALRDMTLSHIGLAWKGLPFGPSLVHLNLFEDHRFGKMCRPTTSEFIDTLKQMPRLETIKLHNLLPTIGAHGGEVFMFPPTLRSLRVTDNSKSLFHFLQIARVLDHVEVTVAFFRCSIDARTIGKVLTHFKKAIGENRARASAAQFVDHAGLSFKVWFDDRKKPERPQYLENYLAPVRVTCSLGPTPILEPEEYYSVLTQHFDLSRIHTLRLVSTDLTTYEDDAWSFFAQLPKLDTLFFRDTHFAPFIHRLKPHESSSSTEDAQAAGGRQCDFPALKVIVGASPSHGPAFQGRDRRAHTSVFIDVLKERKQLGYPLHKVDFTESEMSEEVAAKLRDSVPGLAVHRSADSEI</sequence>
<comment type="caution">
    <text evidence="1">The sequence shown here is derived from an EMBL/GenBank/DDBJ whole genome shotgun (WGS) entry which is preliminary data.</text>
</comment>
<reference evidence="1 2" key="1">
    <citation type="journal article" date="2019" name="Nat. Ecol. Evol.">
        <title>Megaphylogeny resolves global patterns of mushroom evolution.</title>
        <authorList>
            <person name="Varga T."/>
            <person name="Krizsan K."/>
            <person name="Foldi C."/>
            <person name="Dima B."/>
            <person name="Sanchez-Garcia M."/>
            <person name="Sanchez-Ramirez S."/>
            <person name="Szollosi G.J."/>
            <person name="Szarkandi J.G."/>
            <person name="Papp V."/>
            <person name="Albert L."/>
            <person name="Andreopoulos W."/>
            <person name="Angelini C."/>
            <person name="Antonin V."/>
            <person name="Barry K.W."/>
            <person name="Bougher N.L."/>
            <person name="Buchanan P."/>
            <person name="Buyck B."/>
            <person name="Bense V."/>
            <person name="Catcheside P."/>
            <person name="Chovatia M."/>
            <person name="Cooper J."/>
            <person name="Damon W."/>
            <person name="Desjardin D."/>
            <person name="Finy P."/>
            <person name="Geml J."/>
            <person name="Haridas S."/>
            <person name="Hughes K."/>
            <person name="Justo A."/>
            <person name="Karasinski D."/>
            <person name="Kautmanova I."/>
            <person name="Kiss B."/>
            <person name="Kocsube S."/>
            <person name="Kotiranta H."/>
            <person name="LaButti K.M."/>
            <person name="Lechner B.E."/>
            <person name="Liimatainen K."/>
            <person name="Lipzen A."/>
            <person name="Lukacs Z."/>
            <person name="Mihaltcheva S."/>
            <person name="Morgado L.N."/>
            <person name="Niskanen T."/>
            <person name="Noordeloos M.E."/>
            <person name="Ohm R.A."/>
            <person name="Ortiz-Santana B."/>
            <person name="Ovrebo C."/>
            <person name="Racz N."/>
            <person name="Riley R."/>
            <person name="Savchenko A."/>
            <person name="Shiryaev A."/>
            <person name="Soop K."/>
            <person name="Spirin V."/>
            <person name="Szebenyi C."/>
            <person name="Tomsovsky M."/>
            <person name="Tulloss R.E."/>
            <person name="Uehling J."/>
            <person name="Grigoriev I.V."/>
            <person name="Vagvolgyi C."/>
            <person name="Papp T."/>
            <person name="Martin F.M."/>
            <person name="Miettinen O."/>
            <person name="Hibbett D.S."/>
            <person name="Nagy L.G."/>
        </authorList>
    </citation>
    <scope>NUCLEOTIDE SEQUENCE [LARGE SCALE GENOMIC DNA]</scope>
    <source>
        <strain evidence="1 2">FP101781</strain>
    </source>
</reference>
<dbReference type="AlphaFoldDB" id="A0A4Y7T8R0"/>
<dbReference type="OrthoDB" id="3172239at2759"/>
<name>A0A4Y7T8R0_COPMI</name>
<dbReference type="Proteomes" id="UP000298030">
    <property type="component" value="Unassembled WGS sequence"/>
</dbReference>